<dbReference type="OrthoDB" id="8968524at2"/>
<evidence type="ECO:0008006" key="4">
    <source>
        <dbReference type="Google" id="ProtNLM"/>
    </source>
</evidence>
<dbReference type="KEGG" id="cman:A9D14_13005"/>
<reference evidence="2 3" key="1">
    <citation type="submission" date="2017-01" db="EMBL/GenBank/DDBJ databases">
        <title>Complete genome sequence of esterase-producing bacterium Croceicoccus marinus E4A9.</title>
        <authorList>
            <person name="Wu Y.-H."/>
            <person name="Cheng H."/>
            <person name="Xu L."/>
            <person name="Huo Y.-Y."/>
            <person name="Wang C.-S."/>
            <person name="Xu X.-W."/>
        </authorList>
    </citation>
    <scope>NUCLEOTIDE SEQUENCE [LARGE SCALE GENOMIC DNA]</scope>
    <source>
        <strain evidence="2 3">E4A9</strain>
    </source>
</reference>
<keyword evidence="1" id="KW-1133">Transmembrane helix</keyword>
<accession>A0A1Z1FDZ5</accession>
<evidence type="ECO:0000313" key="2">
    <source>
        <dbReference type="EMBL" id="ARU16917.1"/>
    </source>
</evidence>
<organism evidence="2 3">
    <name type="scientific">Croceicoccus marinus</name>
    <dbReference type="NCBI Taxonomy" id="450378"/>
    <lineage>
        <taxon>Bacteria</taxon>
        <taxon>Pseudomonadati</taxon>
        <taxon>Pseudomonadota</taxon>
        <taxon>Alphaproteobacteria</taxon>
        <taxon>Sphingomonadales</taxon>
        <taxon>Erythrobacteraceae</taxon>
        <taxon>Croceicoccus</taxon>
    </lineage>
</organism>
<dbReference type="EMBL" id="CP019602">
    <property type="protein sequence ID" value="ARU16917.1"/>
    <property type="molecule type" value="Genomic_DNA"/>
</dbReference>
<evidence type="ECO:0000313" key="3">
    <source>
        <dbReference type="Proteomes" id="UP000195807"/>
    </source>
</evidence>
<evidence type="ECO:0000256" key="1">
    <source>
        <dbReference type="SAM" id="Phobius"/>
    </source>
</evidence>
<feature type="transmembrane region" description="Helical" evidence="1">
    <location>
        <begin position="12"/>
        <end position="32"/>
    </location>
</feature>
<dbReference type="RefSeq" id="WP_066847173.1">
    <property type="nucleotide sequence ID" value="NZ_CP019602.1"/>
</dbReference>
<keyword evidence="1" id="KW-0472">Membrane</keyword>
<keyword evidence="1" id="KW-0812">Transmembrane</keyword>
<feature type="transmembrane region" description="Helical" evidence="1">
    <location>
        <begin position="38"/>
        <end position="57"/>
    </location>
</feature>
<dbReference type="Proteomes" id="UP000195807">
    <property type="component" value="Chromosome"/>
</dbReference>
<keyword evidence="3" id="KW-1185">Reference proteome</keyword>
<protein>
    <recommendedName>
        <fullName evidence="4">DUF4175 domain-containing protein</fullName>
    </recommendedName>
</protein>
<proteinExistence type="predicted"/>
<dbReference type="AlphaFoldDB" id="A0A1Z1FDZ5"/>
<dbReference type="STRING" id="450378.GCA_001661675_02611"/>
<gene>
    <name evidence="2" type="ORF">A9D14_13005</name>
</gene>
<name>A0A1Z1FDZ5_9SPHN</name>
<sequence length="60" mass="6534">MRRARQSLRQIFAVPVLLAVLTAIGLLSALTGDGWRDALSWLTLAAPLLAVIWAMGFRQG</sequence>